<dbReference type="Gene3D" id="3.30.700.10">
    <property type="entry name" value="Glycoprotein, Type 4 Pilin"/>
    <property type="match status" value="1"/>
</dbReference>
<evidence type="ECO:0000313" key="3">
    <source>
        <dbReference type="EMBL" id="QDU77953.1"/>
    </source>
</evidence>
<keyword evidence="1" id="KW-0812">Transmembrane</keyword>
<organism evidence="3 4">
    <name type="scientific">Bremerella volcania</name>
    <dbReference type="NCBI Taxonomy" id="2527984"/>
    <lineage>
        <taxon>Bacteria</taxon>
        <taxon>Pseudomonadati</taxon>
        <taxon>Planctomycetota</taxon>
        <taxon>Planctomycetia</taxon>
        <taxon>Pirellulales</taxon>
        <taxon>Pirellulaceae</taxon>
        <taxon>Bremerella</taxon>
    </lineage>
</organism>
<proteinExistence type="predicted"/>
<dbReference type="InterPro" id="IPR027558">
    <property type="entry name" value="Pre_pil_HX9DG_C"/>
</dbReference>
<dbReference type="InterPro" id="IPR011453">
    <property type="entry name" value="DUF1559"/>
</dbReference>
<reference evidence="4" key="1">
    <citation type="submission" date="2019-02" db="EMBL/GenBank/DDBJ databases">
        <title>Deep-cultivation of Planctomycetes and their phenomic and genomic characterization uncovers novel biology.</title>
        <authorList>
            <person name="Wiegand S."/>
            <person name="Jogler M."/>
            <person name="Boedeker C."/>
            <person name="Pinto D."/>
            <person name="Vollmers J."/>
            <person name="Rivas-Marin E."/>
            <person name="Kohn T."/>
            <person name="Peeters S.H."/>
            <person name="Heuer A."/>
            <person name="Rast P."/>
            <person name="Oberbeckmann S."/>
            <person name="Bunk B."/>
            <person name="Jeske O."/>
            <person name="Meyerdierks A."/>
            <person name="Storesund J.E."/>
            <person name="Kallscheuer N."/>
            <person name="Luecker S."/>
            <person name="Lage O.M."/>
            <person name="Pohl T."/>
            <person name="Merkel B.J."/>
            <person name="Hornburger P."/>
            <person name="Mueller R.-W."/>
            <person name="Bruemmer F."/>
            <person name="Labrenz M."/>
            <person name="Spormann A.M."/>
            <person name="Op den Camp H."/>
            <person name="Overmann J."/>
            <person name="Amann R."/>
            <person name="Jetten M.S.M."/>
            <person name="Mascher T."/>
            <person name="Medema M.H."/>
            <person name="Devos D.P."/>
            <person name="Kaster A.-K."/>
            <person name="Ovreas L."/>
            <person name="Rohde M."/>
            <person name="Galperin M.Y."/>
            <person name="Jogler C."/>
        </authorList>
    </citation>
    <scope>NUCLEOTIDE SEQUENCE [LARGE SCALE GENOMIC DNA]</scope>
    <source>
        <strain evidence="4">Pan97</strain>
    </source>
</reference>
<dbReference type="InterPro" id="IPR012902">
    <property type="entry name" value="N_methyl_site"/>
</dbReference>
<keyword evidence="4" id="KW-1185">Reference proteome</keyword>
<accession>A0A518CFE7</accession>
<dbReference type="NCBIfam" id="TIGR02532">
    <property type="entry name" value="IV_pilin_GFxxxE"/>
    <property type="match status" value="1"/>
</dbReference>
<dbReference type="Proteomes" id="UP000318626">
    <property type="component" value="Chromosome"/>
</dbReference>
<dbReference type="PANTHER" id="PTHR30093:SF2">
    <property type="entry name" value="TYPE II SECRETION SYSTEM PROTEIN H"/>
    <property type="match status" value="1"/>
</dbReference>
<protein>
    <recommendedName>
        <fullName evidence="2">DUF1559 domain-containing protein</fullName>
    </recommendedName>
</protein>
<keyword evidence="1" id="KW-1133">Transmembrane helix</keyword>
<dbReference type="AlphaFoldDB" id="A0A518CFE7"/>
<dbReference type="KEGG" id="bvo:Pan97_50320"/>
<dbReference type="OrthoDB" id="241541at2"/>
<dbReference type="PANTHER" id="PTHR30093">
    <property type="entry name" value="GENERAL SECRETION PATHWAY PROTEIN G"/>
    <property type="match status" value="1"/>
</dbReference>
<gene>
    <name evidence="3" type="ORF">Pan97_50320</name>
</gene>
<evidence type="ECO:0000256" key="1">
    <source>
        <dbReference type="SAM" id="Phobius"/>
    </source>
</evidence>
<dbReference type="Pfam" id="PF07596">
    <property type="entry name" value="SBP_bac_10"/>
    <property type="match status" value="1"/>
</dbReference>
<dbReference type="SUPFAM" id="SSF54523">
    <property type="entry name" value="Pili subunits"/>
    <property type="match status" value="1"/>
</dbReference>
<dbReference type="RefSeq" id="WP_144977347.1">
    <property type="nucleotide sequence ID" value="NZ_CP036289.1"/>
</dbReference>
<dbReference type="NCBIfam" id="TIGR04294">
    <property type="entry name" value="pre_pil_HX9DG"/>
    <property type="match status" value="1"/>
</dbReference>
<dbReference type="InterPro" id="IPR045584">
    <property type="entry name" value="Pilin-like"/>
</dbReference>
<keyword evidence="1" id="KW-0472">Membrane</keyword>
<dbReference type="Pfam" id="PF07963">
    <property type="entry name" value="N_methyl"/>
    <property type="match status" value="1"/>
</dbReference>
<feature type="domain" description="DUF1559" evidence="2">
    <location>
        <begin position="37"/>
        <end position="305"/>
    </location>
</feature>
<name>A0A518CFE7_9BACT</name>
<feature type="transmembrane region" description="Helical" evidence="1">
    <location>
        <begin position="12"/>
        <end position="33"/>
    </location>
</feature>
<sequence length="340" mass="36760">MTTYDKLRSGFTIVELLVVLAIIGLLIALLLPASRTSREASRRMQCQNNLKQLGLSVHNYHDTFESLPSCSSGDRPEATEMTDSGYRRSGLIALLPFVEQGTLYETIMAPLTVDGQTYPALGPDPWVEAYAPWTTQLHDFNCPSDQYDGARPLGTTNYVFCIGDTPRIYHSGESQRGAFSPGRWTHMRDITDGTSNTMMLGEIAVEMNVVAQSLEQLSNAEICSGEKRESDRRDLASHARGYSWADGAAGPAMFNTILPPNRPSCGLSGTEAVDGLFSLASYHAEGAHVVLADGSTRYVTDDVDTGDLSQAPLPANSQQPSPYGVWGALGSIAGGEDHSF</sequence>
<evidence type="ECO:0000313" key="4">
    <source>
        <dbReference type="Proteomes" id="UP000318626"/>
    </source>
</evidence>
<evidence type="ECO:0000259" key="2">
    <source>
        <dbReference type="Pfam" id="PF07596"/>
    </source>
</evidence>
<dbReference type="EMBL" id="CP036289">
    <property type="protein sequence ID" value="QDU77953.1"/>
    <property type="molecule type" value="Genomic_DNA"/>
</dbReference>